<dbReference type="Proteomes" id="UP000326354">
    <property type="component" value="Chromosome"/>
</dbReference>
<dbReference type="CDD" id="cd14014">
    <property type="entry name" value="STKc_PknB_like"/>
    <property type="match status" value="1"/>
</dbReference>
<sequence>MDLTKLPRGLNWDNTYIIDRPIGQGSMAYIYRASVNLAQFDFANLIAYSEAQKENVPPESIEAYCKYRKDIWSSQTQEQLIEYCRENKICFPTHQVCALKILKEQKHIERFFTEWQKTIGLCEPHLLQVYGGGKYRDAYYYSMEYVSDPYELDKLYKLPLRQKIELMLQAAKGLGVLHKMQVIHRDVKLDNFIIYETEKGLHLKIADLGIAKNNDANYTRTNQLLGTPNFMAPEQVKSSKSVSYLSDVYSLGATLYEFICEKPPYADLSLQEILKNINEGVPPTPVNKLADIPPEINRIIKYLMAFNPSGRPQNMEEVQELLQNYLDGKMSRDTSKTKVGTARRRKTTKGIPLQKSRNRVAQYKKDVQSEENKKKEMYLKLAAILAGPLLLILYLLFPHLITAANDSGKRGLPKKKKEIIRLPSINNNTVKKKVTLENKIRTTQKGERVSPQVVVSSGQWHKDPNTYIWHGFAPVANEENTALKIDNFPEWQNYEVSFNIKVLCGKVHLNIREFENPIVLTDLFPDIARHPKIEFKVTLIVLGKDILIDRQLASSSKTTAPGKLHATKSIMKKVSENTSDKKSIHFAVSTHGNFPGCVAISRVTMRTIVTQDDE</sequence>
<evidence type="ECO:0000313" key="4">
    <source>
        <dbReference type="EMBL" id="BBM87397.1"/>
    </source>
</evidence>
<dbReference type="Gene3D" id="1.10.510.10">
    <property type="entry name" value="Transferase(Phosphotransferase) domain 1"/>
    <property type="match status" value="1"/>
</dbReference>
<evidence type="ECO:0000259" key="3">
    <source>
        <dbReference type="PROSITE" id="PS50011"/>
    </source>
</evidence>
<organism evidence="4 5">
    <name type="scientific">Uabimicrobium amorphum</name>
    <dbReference type="NCBI Taxonomy" id="2596890"/>
    <lineage>
        <taxon>Bacteria</taxon>
        <taxon>Pseudomonadati</taxon>
        <taxon>Planctomycetota</taxon>
        <taxon>Candidatus Uabimicrobiia</taxon>
        <taxon>Candidatus Uabimicrobiales</taxon>
        <taxon>Candidatus Uabimicrobiaceae</taxon>
        <taxon>Candidatus Uabimicrobium</taxon>
    </lineage>
</organism>
<dbReference type="GO" id="GO:0004674">
    <property type="term" value="F:protein serine/threonine kinase activity"/>
    <property type="evidence" value="ECO:0007669"/>
    <property type="project" value="UniProtKB-KW"/>
</dbReference>
<evidence type="ECO:0000313" key="5">
    <source>
        <dbReference type="Proteomes" id="UP000326354"/>
    </source>
</evidence>
<dbReference type="SUPFAM" id="SSF56112">
    <property type="entry name" value="Protein kinase-like (PK-like)"/>
    <property type="match status" value="1"/>
</dbReference>
<dbReference type="SMART" id="SM00220">
    <property type="entry name" value="S_TKc"/>
    <property type="match status" value="1"/>
</dbReference>
<name>A0A5S9F607_UABAM</name>
<feature type="region of interest" description="Disordered" evidence="1">
    <location>
        <begin position="332"/>
        <end position="354"/>
    </location>
</feature>
<keyword evidence="4" id="KW-0808">Transferase</keyword>
<dbReference type="EMBL" id="AP019860">
    <property type="protein sequence ID" value="BBM87397.1"/>
    <property type="molecule type" value="Genomic_DNA"/>
</dbReference>
<dbReference type="PANTHER" id="PTHR24345">
    <property type="entry name" value="SERINE/THREONINE-PROTEIN KINASE PLK"/>
    <property type="match status" value="1"/>
</dbReference>
<dbReference type="PROSITE" id="PS50011">
    <property type="entry name" value="PROTEIN_KINASE_DOM"/>
    <property type="match status" value="1"/>
</dbReference>
<evidence type="ECO:0000256" key="1">
    <source>
        <dbReference type="SAM" id="MobiDB-lite"/>
    </source>
</evidence>
<dbReference type="InterPro" id="IPR011009">
    <property type="entry name" value="Kinase-like_dom_sf"/>
</dbReference>
<dbReference type="GO" id="GO:0005524">
    <property type="term" value="F:ATP binding"/>
    <property type="evidence" value="ECO:0007669"/>
    <property type="project" value="InterPro"/>
</dbReference>
<protein>
    <submittedName>
        <fullName evidence="4">Serine/threonine protein kinase</fullName>
    </submittedName>
</protein>
<keyword evidence="2" id="KW-1133">Transmembrane helix</keyword>
<proteinExistence type="predicted"/>
<feature type="domain" description="Protein kinase" evidence="3">
    <location>
        <begin position="16"/>
        <end position="326"/>
    </location>
</feature>
<keyword evidence="4" id="KW-0723">Serine/threonine-protein kinase</keyword>
<dbReference type="PROSITE" id="PS00108">
    <property type="entry name" value="PROTEIN_KINASE_ST"/>
    <property type="match status" value="1"/>
</dbReference>
<keyword evidence="2" id="KW-0812">Transmembrane</keyword>
<dbReference type="KEGG" id="uam:UABAM_05806"/>
<dbReference type="AlphaFoldDB" id="A0A5S9F607"/>
<keyword evidence="4" id="KW-0418">Kinase</keyword>
<dbReference type="InterPro" id="IPR008271">
    <property type="entry name" value="Ser/Thr_kinase_AS"/>
</dbReference>
<dbReference type="OrthoDB" id="1022767at2"/>
<dbReference type="InterPro" id="IPR000719">
    <property type="entry name" value="Prot_kinase_dom"/>
</dbReference>
<dbReference type="Pfam" id="PF00069">
    <property type="entry name" value="Pkinase"/>
    <property type="match status" value="1"/>
</dbReference>
<evidence type="ECO:0000256" key="2">
    <source>
        <dbReference type="SAM" id="Phobius"/>
    </source>
</evidence>
<feature type="transmembrane region" description="Helical" evidence="2">
    <location>
        <begin position="378"/>
        <end position="397"/>
    </location>
</feature>
<keyword evidence="5" id="KW-1185">Reference proteome</keyword>
<keyword evidence="2" id="KW-0472">Membrane</keyword>
<reference evidence="4 5" key="1">
    <citation type="submission" date="2019-08" db="EMBL/GenBank/DDBJ databases">
        <title>Complete genome sequence of Candidatus Uab amorphum.</title>
        <authorList>
            <person name="Shiratori T."/>
            <person name="Suzuki S."/>
            <person name="Kakizawa Y."/>
            <person name="Ishida K."/>
        </authorList>
    </citation>
    <scope>NUCLEOTIDE SEQUENCE [LARGE SCALE GENOMIC DNA]</scope>
    <source>
        <strain evidence="4 5">SRT547</strain>
    </source>
</reference>
<accession>A0A5S9F607</accession>
<gene>
    <name evidence="4" type="ORF">UABAM_05806</name>
</gene>